<evidence type="ECO:0000313" key="3">
    <source>
        <dbReference type="EMBL" id="GAA6167923.1"/>
    </source>
</evidence>
<evidence type="ECO:0000256" key="1">
    <source>
        <dbReference type="SAM" id="MobiDB-lite"/>
    </source>
</evidence>
<dbReference type="InterPro" id="IPR007844">
    <property type="entry name" value="AsmA"/>
</dbReference>
<feature type="domain" description="AsmA" evidence="2">
    <location>
        <begin position="514"/>
        <end position="757"/>
    </location>
</feature>
<dbReference type="EMBL" id="BAABWN010000005">
    <property type="protein sequence ID" value="GAA6167923.1"/>
    <property type="molecule type" value="Genomic_DNA"/>
</dbReference>
<proteinExistence type="predicted"/>
<evidence type="ECO:0000313" key="4">
    <source>
        <dbReference type="Proteomes" id="UP001465153"/>
    </source>
</evidence>
<feature type="compositionally biased region" description="Low complexity" evidence="1">
    <location>
        <begin position="554"/>
        <end position="565"/>
    </location>
</feature>
<gene>
    <name evidence="3" type="ORF">NBRC116591_17340</name>
</gene>
<feature type="region of interest" description="Disordered" evidence="1">
    <location>
        <begin position="548"/>
        <end position="568"/>
    </location>
</feature>
<name>A0ABQ0A8E9_9GAMM</name>
<protein>
    <recommendedName>
        <fullName evidence="2">AsmA domain-containing protein</fullName>
    </recommendedName>
</protein>
<dbReference type="RefSeq" id="WP_353302590.1">
    <property type="nucleotide sequence ID" value="NZ_BAABWN010000005.1"/>
</dbReference>
<dbReference type="PANTHER" id="PTHR30441:SF4">
    <property type="entry name" value="PROTEIN ASMA"/>
    <property type="match status" value="1"/>
</dbReference>
<accession>A0ABQ0A8E9</accession>
<dbReference type="Proteomes" id="UP001465153">
    <property type="component" value="Unassembled WGS sequence"/>
</dbReference>
<keyword evidence="4" id="KW-1185">Reference proteome</keyword>
<comment type="caution">
    <text evidence="3">The sequence shown here is derived from an EMBL/GenBank/DDBJ whole genome shotgun (WGS) entry which is preliminary data.</text>
</comment>
<organism evidence="3 4">
    <name type="scientific">Sessilibacter corallicola</name>
    <dbReference type="NCBI Taxonomy" id="2904075"/>
    <lineage>
        <taxon>Bacteria</taxon>
        <taxon>Pseudomonadati</taxon>
        <taxon>Pseudomonadota</taxon>
        <taxon>Gammaproteobacteria</taxon>
        <taxon>Cellvibrionales</taxon>
        <taxon>Cellvibrionaceae</taxon>
        <taxon>Sessilibacter</taxon>
    </lineage>
</organism>
<evidence type="ECO:0000259" key="2">
    <source>
        <dbReference type="Pfam" id="PF05170"/>
    </source>
</evidence>
<feature type="domain" description="AsmA" evidence="2">
    <location>
        <begin position="1"/>
        <end position="476"/>
    </location>
</feature>
<dbReference type="PANTHER" id="PTHR30441">
    <property type="entry name" value="DUF748 DOMAIN-CONTAINING PROTEIN"/>
    <property type="match status" value="1"/>
</dbReference>
<reference evidence="3 4" key="1">
    <citation type="submission" date="2024-04" db="EMBL/GenBank/DDBJ databases">
        <title>Draft genome sequence of Sessilibacter corallicola NBRC 116591.</title>
        <authorList>
            <person name="Miyakawa T."/>
            <person name="Kusuya Y."/>
            <person name="Miura T."/>
        </authorList>
    </citation>
    <scope>NUCLEOTIDE SEQUENCE [LARGE SCALE GENOMIC DNA]</scope>
    <source>
        <strain evidence="3 4">KU-00831-HH</strain>
    </source>
</reference>
<dbReference type="InterPro" id="IPR052894">
    <property type="entry name" value="AsmA-related"/>
</dbReference>
<dbReference type="Pfam" id="PF05170">
    <property type="entry name" value="AsmA"/>
    <property type="match status" value="2"/>
</dbReference>
<sequence>MQKLLKILLGGLLVCVALVVITAVIITSVIDPNDYKGDIESTAAKQGYPIVIHGDLAWQWFPELGISIGKTELLVDDSQQQAFASISSATASVQLLPLIKQEIIVKTVELVGLKTHLEIDKNGTGNWEVFIPESDDTTANTQVNTTNSSSTSPLSLEAETIRIRDAAITFTDQQSQLNANLNDFDLIINNLNLEGKSFPVESQWQAGVSGGDFPQPVKFAGSLTSKITLSDDFSAAELADSKLAVLIENTAAAVSESIVTEFSLAASSLDTNPAINGRVKIDPFNPKNIMKALGLEAIETQNPEALTRVGLNLNLEGNQNDLTVGQINLALDKTNVTGNLSVKNLSQVALNLRGTQLNLDDYLPPESSQETAQINTASAENNNESSSDEALDLSFLDEYAANVDIAFEALTANNLTFNKPTFKFNAGKGKAAIEEASLLLQGKKIAVTGDINKAQQFNAKVTVPTLNASQLMTDFGIEKPEMSDPKALTQVAATLVAKGTPQAIKIPTIDLLLDGTKVTGTAELKTLNSLTVDLNGGKLDVDRYLPEPAEETETNNNQASNTANPEPEEPLPFELLSDFNAEVNVNFEQIKVTNLAFDNFKFSANNQNGLAVLRNFSADFFEGTLASKGRLDARATPAKLSLSGNGSGIAMEPLLEALSEEPATTAQQFLIRGLANGNFSSNTQGNTATEMFENLNANVKANTQALQLVPINVEKMVCQAIALVQGDSFNTEFNWPEITKMQEFAAEITFANQVANIKTLSAGVQQINLGANGKVDLKNQTLDVRMPFSVTQADLETQGCPITNDYLVGKALSLVRCKGDLTNPLSACGIDNRAIRELVKDFAEDKAKQKLAEKTKKQRDKFDQKKNEFREKIDDKLGEGASKLLEGLFKRDKDN</sequence>